<feature type="region of interest" description="Disordered" evidence="1">
    <location>
        <begin position="1"/>
        <end position="21"/>
    </location>
</feature>
<reference evidence="2" key="1">
    <citation type="submission" date="2014-12" db="EMBL/GenBank/DDBJ databases">
        <title>Insight into the proteome of Arion vulgaris.</title>
        <authorList>
            <person name="Aradska J."/>
            <person name="Bulat T."/>
            <person name="Smidak R."/>
            <person name="Sarate P."/>
            <person name="Gangsoo J."/>
            <person name="Sialana F."/>
            <person name="Bilban M."/>
            <person name="Lubec G."/>
        </authorList>
    </citation>
    <scope>NUCLEOTIDE SEQUENCE</scope>
    <source>
        <tissue evidence="2">Skin</tissue>
    </source>
</reference>
<feature type="non-terminal residue" evidence="2">
    <location>
        <position position="1"/>
    </location>
</feature>
<accession>A0A0B6YER6</accession>
<dbReference type="EMBL" id="HACG01007804">
    <property type="protein sequence ID" value="CEK54669.1"/>
    <property type="molecule type" value="Transcribed_RNA"/>
</dbReference>
<gene>
    <name evidence="2" type="primary">ORF23375</name>
</gene>
<dbReference type="AlphaFoldDB" id="A0A0B6YER6"/>
<evidence type="ECO:0000256" key="1">
    <source>
        <dbReference type="SAM" id="MobiDB-lite"/>
    </source>
</evidence>
<organism evidence="2">
    <name type="scientific">Arion vulgaris</name>
    <dbReference type="NCBI Taxonomy" id="1028688"/>
    <lineage>
        <taxon>Eukaryota</taxon>
        <taxon>Metazoa</taxon>
        <taxon>Spiralia</taxon>
        <taxon>Lophotrochozoa</taxon>
        <taxon>Mollusca</taxon>
        <taxon>Gastropoda</taxon>
        <taxon>Heterobranchia</taxon>
        <taxon>Euthyneura</taxon>
        <taxon>Panpulmonata</taxon>
        <taxon>Eupulmonata</taxon>
        <taxon>Stylommatophora</taxon>
        <taxon>Helicina</taxon>
        <taxon>Arionoidea</taxon>
        <taxon>Arionidae</taxon>
        <taxon>Arion</taxon>
    </lineage>
</organism>
<sequence>SEAAHLHTFGVDRKNPKKDKHNGSFVACAEELANSCKRKFPGPAGVLPPSPLTELNAKPHNIPDVTLQPKIPAALDLKNEVWHLYTARSRDIG</sequence>
<protein>
    <submittedName>
        <fullName evidence="2">Uncharacterized protein</fullName>
    </submittedName>
</protein>
<evidence type="ECO:0000313" key="2">
    <source>
        <dbReference type="EMBL" id="CEK54669.1"/>
    </source>
</evidence>
<proteinExistence type="predicted"/>
<name>A0A0B6YER6_9EUPU</name>